<dbReference type="RefSeq" id="WP_055464283.1">
    <property type="nucleotide sequence ID" value="NZ_CYHG01000013.1"/>
</dbReference>
<evidence type="ECO:0000259" key="1">
    <source>
        <dbReference type="Pfam" id="PF04273"/>
    </source>
</evidence>
<dbReference type="AlphaFoldDB" id="A0A0K6IS27"/>
<dbReference type="Pfam" id="PF04273">
    <property type="entry name" value="BLH_phosphatase"/>
    <property type="match status" value="1"/>
</dbReference>
<gene>
    <name evidence="2" type="ORF">Ga0061065_11377</name>
</gene>
<accession>A0A0K6IS27</accession>
<protein>
    <submittedName>
        <fullName evidence="2">TIGR01244 family protein</fullName>
    </submittedName>
</protein>
<sequence length="141" mass="15644">MNITELSSHYFVSPQIELSDINALKEQGFAVIVNNRPDGESEDQPSSAEVQAAVEQAGLRYVCNPVDLQNLSHKEVLVQNELIETGDKVFAYCRTGTRSSVLWVLANQKDEASFVTLVADVMRKGFDLGRCLPAMERLKKA</sequence>
<feature type="domain" description="Beta-lactamase hydrolase-like protein phosphatase-like" evidence="1">
    <location>
        <begin position="6"/>
        <end position="107"/>
    </location>
</feature>
<dbReference type="EMBL" id="CYHG01000013">
    <property type="protein sequence ID" value="CUB05903.1"/>
    <property type="molecule type" value="Genomic_DNA"/>
</dbReference>
<reference evidence="3" key="1">
    <citation type="submission" date="2015-08" db="EMBL/GenBank/DDBJ databases">
        <authorList>
            <person name="Varghese N."/>
        </authorList>
    </citation>
    <scope>NUCLEOTIDE SEQUENCE [LARGE SCALE GENOMIC DNA]</scope>
    <source>
        <strain evidence="3">JCM 18476</strain>
    </source>
</reference>
<dbReference type="STRING" id="1137284.GCA_001418205_03258"/>
<evidence type="ECO:0000313" key="3">
    <source>
        <dbReference type="Proteomes" id="UP000182769"/>
    </source>
</evidence>
<dbReference type="Proteomes" id="UP000182769">
    <property type="component" value="Unassembled WGS sequence"/>
</dbReference>
<dbReference type="InterPro" id="IPR029021">
    <property type="entry name" value="Prot-tyrosine_phosphatase-like"/>
</dbReference>
<dbReference type="OrthoDB" id="9802771at2"/>
<keyword evidence="3" id="KW-1185">Reference proteome</keyword>
<name>A0A0K6IS27_9GAMM</name>
<dbReference type="NCBIfam" id="TIGR01244">
    <property type="entry name" value="TIGR01244 family sulfur transferase"/>
    <property type="match status" value="1"/>
</dbReference>
<dbReference type="InterPro" id="IPR005939">
    <property type="entry name" value="BLH_phosphatase-like"/>
</dbReference>
<organism evidence="2 3">
    <name type="scientific">Marinomonas fungiae</name>
    <dbReference type="NCBI Taxonomy" id="1137284"/>
    <lineage>
        <taxon>Bacteria</taxon>
        <taxon>Pseudomonadati</taxon>
        <taxon>Pseudomonadota</taxon>
        <taxon>Gammaproteobacteria</taxon>
        <taxon>Oceanospirillales</taxon>
        <taxon>Oceanospirillaceae</taxon>
        <taxon>Marinomonas</taxon>
    </lineage>
</organism>
<dbReference type="GO" id="GO:0016787">
    <property type="term" value="F:hydrolase activity"/>
    <property type="evidence" value="ECO:0007669"/>
    <property type="project" value="InterPro"/>
</dbReference>
<dbReference type="Gene3D" id="3.90.190.10">
    <property type="entry name" value="Protein tyrosine phosphatase superfamily"/>
    <property type="match status" value="1"/>
</dbReference>
<proteinExistence type="predicted"/>
<evidence type="ECO:0000313" key="2">
    <source>
        <dbReference type="EMBL" id="CUB05903.1"/>
    </source>
</evidence>